<sequence>MFDPSVPVTIDVAPCQTRFGEHSLPLCLAELFSNDEALIAMPLFDLSSDAVNDAAFEAFIDLQLLRVREYRVELEPNQAGDGLVLGVESGGGWSQATRCLRAMNGRLSVGAKIPVVLTAGRGSSAAKKHSGGWGGRSVDPRTYE</sequence>
<organism evidence="2 3">
    <name type="scientific">Phytophthora pseudosyringae</name>
    <dbReference type="NCBI Taxonomy" id="221518"/>
    <lineage>
        <taxon>Eukaryota</taxon>
        <taxon>Sar</taxon>
        <taxon>Stramenopiles</taxon>
        <taxon>Oomycota</taxon>
        <taxon>Peronosporomycetes</taxon>
        <taxon>Peronosporales</taxon>
        <taxon>Peronosporaceae</taxon>
        <taxon>Phytophthora</taxon>
    </lineage>
</organism>
<comment type="caution">
    <text evidence="2">The sequence shown here is derived from an EMBL/GenBank/DDBJ whole genome shotgun (WGS) entry which is preliminary data.</text>
</comment>
<feature type="region of interest" description="Disordered" evidence="1">
    <location>
        <begin position="123"/>
        <end position="144"/>
    </location>
</feature>
<dbReference type="AlphaFoldDB" id="A0A8T1WGF7"/>
<reference evidence="2" key="1">
    <citation type="submission" date="2021-02" db="EMBL/GenBank/DDBJ databases">
        <authorList>
            <person name="Palmer J.M."/>
        </authorList>
    </citation>
    <scope>NUCLEOTIDE SEQUENCE</scope>
    <source>
        <strain evidence="2">SCRP734</strain>
    </source>
</reference>
<keyword evidence="3" id="KW-1185">Reference proteome</keyword>
<protein>
    <submittedName>
        <fullName evidence="2">Uncharacterized protein</fullName>
    </submittedName>
</protein>
<dbReference type="EMBL" id="JAGDFM010000021">
    <property type="protein sequence ID" value="KAG7391404.1"/>
    <property type="molecule type" value="Genomic_DNA"/>
</dbReference>
<dbReference type="OrthoDB" id="125487at2759"/>
<gene>
    <name evidence="2" type="ORF">PHYPSEUDO_004939</name>
</gene>
<proteinExistence type="predicted"/>
<evidence type="ECO:0000313" key="3">
    <source>
        <dbReference type="Proteomes" id="UP000694044"/>
    </source>
</evidence>
<dbReference type="Proteomes" id="UP000694044">
    <property type="component" value="Unassembled WGS sequence"/>
</dbReference>
<evidence type="ECO:0000313" key="2">
    <source>
        <dbReference type="EMBL" id="KAG7391404.1"/>
    </source>
</evidence>
<name>A0A8T1WGF7_9STRA</name>
<evidence type="ECO:0000256" key="1">
    <source>
        <dbReference type="SAM" id="MobiDB-lite"/>
    </source>
</evidence>
<accession>A0A8T1WGF7</accession>